<evidence type="ECO:0000256" key="1">
    <source>
        <dbReference type="ARBA" id="ARBA00004141"/>
    </source>
</evidence>
<feature type="transmembrane region" description="Helical" evidence="6">
    <location>
        <begin position="169"/>
        <end position="188"/>
    </location>
</feature>
<keyword evidence="4 6" id="KW-1133">Transmembrane helix</keyword>
<protein>
    <submittedName>
        <fullName evidence="8">Putative membrane protein</fullName>
    </submittedName>
</protein>
<accession>B6G7J5</accession>
<dbReference type="AlphaFoldDB" id="B6G7J5"/>
<dbReference type="RefSeq" id="WP_006719360.1">
    <property type="nucleotide sequence ID" value="NZ_CP085935.1"/>
</dbReference>
<feature type="transmembrane region" description="Helical" evidence="6">
    <location>
        <begin position="73"/>
        <end position="99"/>
    </location>
</feature>
<comment type="caution">
    <text evidence="8">The sequence shown here is derived from an EMBL/GenBank/DDBJ whole genome shotgun (WGS) entry which is preliminary data.</text>
</comment>
<evidence type="ECO:0000256" key="4">
    <source>
        <dbReference type="ARBA" id="ARBA00022989"/>
    </source>
</evidence>
<feature type="transmembrane region" description="Helical" evidence="6">
    <location>
        <begin position="223"/>
        <end position="245"/>
    </location>
</feature>
<keyword evidence="9" id="KW-1185">Reference proteome</keyword>
<keyword evidence="5 6" id="KW-0472">Membrane</keyword>
<dbReference type="HOGENOM" id="CLU_033863_19_0_11"/>
<feature type="domain" description="EamA" evidence="7">
    <location>
        <begin position="228"/>
        <end position="359"/>
    </location>
</feature>
<dbReference type="EMBL" id="ABXJ01000003">
    <property type="protein sequence ID" value="EEA91765.1"/>
    <property type="molecule type" value="Genomic_DNA"/>
</dbReference>
<feature type="transmembrane region" description="Helical" evidence="6">
    <location>
        <begin position="257"/>
        <end position="274"/>
    </location>
</feature>
<feature type="transmembrane region" description="Helical" evidence="6">
    <location>
        <begin position="327"/>
        <end position="358"/>
    </location>
</feature>
<reference evidence="8 9" key="1">
    <citation type="submission" date="2008-10" db="EMBL/GenBank/DDBJ databases">
        <title>Draft genome sequence of Collinsella stercoris (DSM 13279).</title>
        <authorList>
            <person name="Sudarsanam P."/>
            <person name="Ley R."/>
            <person name="Guruge J."/>
            <person name="Turnbaugh P.J."/>
            <person name="Mahowald M."/>
            <person name="Liep D."/>
            <person name="Gordon J."/>
        </authorList>
    </citation>
    <scope>NUCLEOTIDE SEQUENCE [LARGE SCALE GENOMIC DNA]</scope>
    <source>
        <strain evidence="8 9">DSM 13279</strain>
    </source>
</reference>
<comment type="subcellular location">
    <subcellularLocation>
        <location evidence="1">Membrane</location>
        <topology evidence="1">Multi-pass membrane protein</topology>
    </subcellularLocation>
</comment>
<name>B6G7J5_9ACTN</name>
<evidence type="ECO:0000259" key="7">
    <source>
        <dbReference type="Pfam" id="PF00892"/>
    </source>
</evidence>
<evidence type="ECO:0000256" key="3">
    <source>
        <dbReference type="ARBA" id="ARBA00022692"/>
    </source>
</evidence>
<dbReference type="InterPro" id="IPR000620">
    <property type="entry name" value="EamA_dom"/>
</dbReference>
<dbReference type="GO" id="GO:0016020">
    <property type="term" value="C:membrane"/>
    <property type="evidence" value="ECO:0007669"/>
    <property type="project" value="UniProtKB-SubCell"/>
</dbReference>
<sequence length="360" mass="38120">MGKCMENGRPESCEHTAAGQNACRVADTERASDARERMGLASSIKPGADSDAASRAARRSMRERLNNKASRQALIGVIATLLGGSFWGFSGTSASFLFANYQIDTMWLMAVRQLGAGAVFMVVVLLFDRERLKRLLTTPRDLATLAAMAVLGVFLNQLFYLLAVRLTNAGTATVLQCLQLVIIMAFGCVRQHRAPRRREVAGVVLAFGGTFLIATGGDPTRLAIPFEGLVVGLIAAFGAACMTIIPGRILPKYGSSIVTGTAMFSSGIATSLVVQPWNNVPALDAAGWQALIVLIFVGSCLAYALYMQGVKDIGSVRASLIGTVEPVSATVTSALMLGTVFAPTDLIGFACIIVMVFLTV</sequence>
<feature type="domain" description="EamA" evidence="7">
    <location>
        <begin position="75"/>
        <end position="214"/>
    </location>
</feature>
<evidence type="ECO:0000313" key="9">
    <source>
        <dbReference type="Proteomes" id="UP000003560"/>
    </source>
</evidence>
<gene>
    <name evidence="8" type="ORF">COLSTE_00034</name>
</gene>
<comment type="similarity">
    <text evidence="2">Belongs to the EamA transporter family.</text>
</comment>
<evidence type="ECO:0000256" key="5">
    <source>
        <dbReference type="ARBA" id="ARBA00023136"/>
    </source>
</evidence>
<dbReference type="InterPro" id="IPR050638">
    <property type="entry name" value="AA-Vitamin_Transporters"/>
</dbReference>
<proteinExistence type="inferred from homology"/>
<evidence type="ECO:0000256" key="2">
    <source>
        <dbReference type="ARBA" id="ARBA00007362"/>
    </source>
</evidence>
<dbReference type="GeneID" id="98002462"/>
<dbReference type="Pfam" id="PF00892">
    <property type="entry name" value="EamA"/>
    <property type="match status" value="2"/>
</dbReference>
<dbReference type="STRING" id="445975.COLSTE_00034"/>
<reference evidence="8 9" key="2">
    <citation type="submission" date="2008-10" db="EMBL/GenBank/DDBJ databases">
        <authorList>
            <person name="Fulton L."/>
            <person name="Clifton S."/>
            <person name="Fulton B."/>
            <person name="Xu J."/>
            <person name="Minx P."/>
            <person name="Pepin K.H."/>
            <person name="Johnson M."/>
            <person name="Thiruvilangam P."/>
            <person name="Bhonagiri V."/>
            <person name="Nash W.E."/>
            <person name="Mardis E.R."/>
            <person name="Wilson R.K."/>
        </authorList>
    </citation>
    <scope>NUCLEOTIDE SEQUENCE [LARGE SCALE GENOMIC DNA]</scope>
    <source>
        <strain evidence="8 9">DSM 13279</strain>
    </source>
</reference>
<dbReference type="InterPro" id="IPR037185">
    <property type="entry name" value="EmrE-like"/>
</dbReference>
<evidence type="ECO:0000313" key="8">
    <source>
        <dbReference type="EMBL" id="EEA91765.1"/>
    </source>
</evidence>
<organism evidence="8 9">
    <name type="scientific">Collinsella stercoris DSM 13279</name>
    <dbReference type="NCBI Taxonomy" id="445975"/>
    <lineage>
        <taxon>Bacteria</taxon>
        <taxon>Bacillati</taxon>
        <taxon>Actinomycetota</taxon>
        <taxon>Coriobacteriia</taxon>
        <taxon>Coriobacteriales</taxon>
        <taxon>Coriobacteriaceae</taxon>
        <taxon>Collinsella</taxon>
    </lineage>
</organism>
<dbReference type="eggNOG" id="COG0697">
    <property type="taxonomic scope" value="Bacteria"/>
</dbReference>
<feature type="transmembrane region" description="Helical" evidence="6">
    <location>
        <begin position="286"/>
        <end position="306"/>
    </location>
</feature>
<feature type="transmembrane region" description="Helical" evidence="6">
    <location>
        <begin position="105"/>
        <end position="127"/>
    </location>
</feature>
<dbReference type="PANTHER" id="PTHR32322">
    <property type="entry name" value="INNER MEMBRANE TRANSPORTER"/>
    <property type="match status" value="1"/>
</dbReference>
<dbReference type="PANTHER" id="PTHR32322:SF2">
    <property type="entry name" value="EAMA DOMAIN-CONTAINING PROTEIN"/>
    <property type="match status" value="1"/>
</dbReference>
<dbReference type="Proteomes" id="UP000003560">
    <property type="component" value="Unassembled WGS sequence"/>
</dbReference>
<evidence type="ECO:0000256" key="6">
    <source>
        <dbReference type="SAM" id="Phobius"/>
    </source>
</evidence>
<dbReference type="SUPFAM" id="SSF103481">
    <property type="entry name" value="Multidrug resistance efflux transporter EmrE"/>
    <property type="match status" value="2"/>
</dbReference>
<keyword evidence="3 6" id="KW-0812">Transmembrane</keyword>
<feature type="transmembrane region" description="Helical" evidence="6">
    <location>
        <begin position="142"/>
        <end position="163"/>
    </location>
</feature>
<feature type="transmembrane region" description="Helical" evidence="6">
    <location>
        <begin position="200"/>
        <end position="217"/>
    </location>
</feature>